<keyword evidence="5 7" id="KW-0472">Membrane</keyword>
<feature type="region of interest" description="Disordered" evidence="6">
    <location>
        <begin position="32"/>
        <end position="85"/>
    </location>
</feature>
<feature type="transmembrane region" description="Helical" evidence="7">
    <location>
        <begin position="122"/>
        <end position="144"/>
    </location>
</feature>
<protein>
    <submittedName>
        <fullName evidence="10">Putative RDD family membrane protein YckC</fullName>
    </submittedName>
</protein>
<dbReference type="Pfam" id="PF10708">
    <property type="entry name" value="DUF2510"/>
    <property type="match status" value="1"/>
</dbReference>
<evidence type="ECO:0000256" key="4">
    <source>
        <dbReference type="ARBA" id="ARBA00022989"/>
    </source>
</evidence>
<feature type="region of interest" description="Disordered" evidence="6">
    <location>
        <begin position="282"/>
        <end position="321"/>
    </location>
</feature>
<evidence type="ECO:0000256" key="5">
    <source>
        <dbReference type="ARBA" id="ARBA00023136"/>
    </source>
</evidence>
<feature type="compositionally biased region" description="Basic and acidic residues" evidence="6">
    <location>
        <begin position="36"/>
        <end position="60"/>
    </location>
</feature>
<evidence type="ECO:0000256" key="6">
    <source>
        <dbReference type="SAM" id="MobiDB-lite"/>
    </source>
</evidence>
<comment type="subcellular location">
    <subcellularLocation>
        <location evidence="1">Cell membrane</location>
        <topology evidence="1">Multi-pass membrane protein</topology>
    </subcellularLocation>
</comment>
<dbReference type="InterPro" id="IPR051791">
    <property type="entry name" value="Pra-immunoreactive"/>
</dbReference>
<organism evidence="10 11">
    <name type="scientific">Rudaeicoccus suwonensis</name>
    <dbReference type="NCBI Taxonomy" id="657409"/>
    <lineage>
        <taxon>Bacteria</taxon>
        <taxon>Bacillati</taxon>
        <taxon>Actinomycetota</taxon>
        <taxon>Actinomycetes</taxon>
        <taxon>Micrococcales</taxon>
        <taxon>Dermacoccaceae</taxon>
        <taxon>Rudaeicoccus</taxon>
    </lineage>
</organism>
<dbReference type="InterPro" id="IPR018929">
    <property type="entry name" value="DUF2510"/>
</dbReference>
<feature type="domain" description="DUF2510" evidence="9">
    <location>
        <begin position="7"/>
        <end position="35"/>
    </location>
</feature>
<evidence type="ECO:0000256" key="7">
    <source>
        <dbReference type="SAM" id="Phobius"/>
    </source>
</evidence>
<dbReference type="RefSeq" id="WP_145228213.1">
    <property type="nucleotide sequence ID" value="NZ_VIVQ01000001.1"/>
</dbReference>
<dbReference type="GO" id="GO:0005886">
    <property type="term" value="C:plasma membrane"/>
    <property type="evidence" value="ECO:0007669"/>
    <property type="project" value="UniProtKB-SubCell"/>
</dbReference>
<reference evidence="10 11" key="1">
    <citation type="submission" date="2019-06" db="EMBL/GenBank/DDBJ databases">
        <title>Sequencing the genomes of 1000 actinobacteria strains.</title>
        <authorList>
            <person name="Klenk H.-P."/>
        </authorList>
    </citation>
    <scope>NUCLEOTIDE SEQUENCE [LARGE SCALE GENOMIC DNA]</scope>
    <source>
        <strain evidence="10 11">DSM 19560</strain>
    </source>
</reference>
<evidence type="ECO:0000256" key="3">
    <source>
        <dbReference type="ARBA" id="ARBA00022692"/>
    </source>
</evidence>
<proteinExistence type="predicted"/>
<gene>
    <name evidence="10" type="ORF">BKA23_0990</name>
</gene>
<dbReference type="OrthoDB" id="5244233at2"/>
<evidence type="ECO:0000256" key="1">
    <source>
        <dbReference type="ARBA" id="ARBA00004651"/>
    </source>
</evidence>
<dbReference type="PANTHER" id="PTHR36115">
    <property type="entry name" value="PROLINE-RICH ANTIGEN HOMOLOG-RELATED"/>
    <property type="match status" value="1"/>
</dbReference>
<evidence type="ECO:0000256" key="2">
    <source>
        <dbReference type="ARBA" id="ARBA00022475"/>
    </source>
</evidence>
<keyword evidence="4 7" id="KW-1133">Transmembrane helix</keyword>
<evidence type="ECO:0000259" key="9">
    <source>
        <dbReference type="Pfam" id="PF10708"/>
    </source>
</evidence>
<accession>A0A561E9A4</accession>
<keyword evidence="11" id="KW-1185">Reference proteome</keyword>
<dbReference type="PANTHER" id="PTHR36115:SF4">
    <property type="entry name" value="MEMBRANE PROTEIN"/>
    <property type="match status" value="1"/>
</dbReference>
<feature type="transmembrane region" description="Helical" evidence="7">
    <location>
        <begin position="180"/>
        <end position="200"/>
    </location>
</feature>
<evidence type="ECO:0000259" key="8">
    <source>
        <dbReference type="Pfam" id="PF06271"/>
    </source>
</evidence>
<dbReference type="Pfam" id="PF06271">
    <property type="entry name" value="RDD"/>
    <property type="match status" value="1"/>
</dbReference>
<dbReference type="Proteomes" id="UP000318297">
    <property type="component" value="Unassembled WGS sequence"/>
</dbReference>
<dbReference type="InterPro" id="IPR010432">
    <property type="entry name" value="RDD"/>
</dbReference>
<evidence type="ECO:0000313" key="10">
    <source>
        <dbReference type="EMBL" id="TWE12192.1"/>
    </source>
</evidence>
<keyword evidence="2" id="KW-1003">Cell membrane</keyword>
<evidence type="ECO:0000313" key="11">
    <source>
        <dbReference type="Proteomes" id="UP000318297"/>
    </source>
</evidence>
<keyword evidence="3 7" id="KW-0812">Transmembrane</keyword>
<dbReference type="EMBL" id="VIVQ01000001">
    <property type="protein sequence ID" value="TWE12192.1"/>
    <property type="molecule type" value="Genomic_DNA"/>
</dbReference>
<feature type="compositionally biased region" description="Low complexity" evidence="6">
    <location>
        <begin position="296"/>
        <end position="321"/>
    </location>
</feature>
<feature type="domain" description="RDD" evidence="8">
    <location>
        <begin position="116"/>
        <end position="276"/>
    </location>
</feature>
<dbReference type="AlphaFoldDB" id="A0A561E9A4"/>
<name>A0A561E9A4_9MICO</name>
<comment type="caution">
    <text evidence="10">The sequence shown here is derived from an EMBL/GenBank/DDBJ whole genome shotgun (WGS) entry which is preliminary data.</text>
</comment>
<sequence length="321" mass="35765">MTDRPSGWYDDPDSPDQLRYWDGILWSDRTMPKVKPGLEDSHIGDPREQWDREHQDDEQHVPYGAAPFRGQQPGRPTGWGPGAGSHYDPRQGHYPQVQATYPPLPVPTTPDGEQLSGWWRRLVAFCIDGIIVFTVAVALAWHWLQPWVHTVTTWYDSVVTAAENHQSQPPTPSGFYDVPWQYPVVVFLIYLVYEVCLTVWRGQTLGKMVTGIRVRGADSTAPPSLRAATIRLCIKQGAVAVRGILVLSTVGLLFQVLDGLVPLGDARKQAIHDKGAKTYVVRTNPTSGHYPQQGGPSPYNNQSSYGSQQQPYDGGQPPYGR</sequence>